<protein>
    <submittedName>
        <fullName evidence="5">Uncharacterized protein LOC108609349</fullName>
    </submittedName>
</protein>
<evidence type="ECO:0000256" key="2">
    <source>
        <dbReference type="ARBA" id="ARBA00022606"/>
    </source>
</evidence>
<dbReference type="PANTHER" id="PTHR11188">
    <property type="entry name" value="ARRESTIN DOMAIN CONTAINING PROTEIN"/>
    <property type="match status" value="1"/>
</dbReference>
<reference evidence="4" key="2">
    <citation type="journal article" date="2016" name="G3 (Bethesda)">
        <title>Genome Evolution in Three Species of Cactophilic Drosophila.</title>
        <authorList>
            <person name="Sanchez-Flores A."/>
            <person name="Penazola F."/>
            <person name="Carpinteyro-Ponce J."/>
            <person name="Nazario-Yepiz N."/>
            <person name="Abreu-Goodger C."/>
            <person name="Machado C.A."/>
            <person name="Markow T.A."/>
        </authorList>
    </citation>
    <scope>NUCLEOTIDE SEQUENCE [LARGE SCALE GENOMIC DNA]</scope>
</reference>
<reference evidence="5" key="3">
    <citation type="submission" date="2025-08" db="UniProtKB">
        <authorList>
            <consortium name="RefSeq"/>
        </authorList>
    </citation>
    <scope>IDENTIFICATION</scope>
    <source>
        <tissue evidence="5">Whole organism</tissue>
    </source>
</reference>
<dbReference type="InterPro" id="IPR014752">
    <property type="entry name" value="Arrestin-like_C"/>
</dbReference>
<dbReference type="InterPro" id="IPR050357">
    <property type="entry name" value="Arrestin_domain-protein"/>
</dbReference>
<dbReference type="InterPro" id="IPR014756">
    <property type="entry name" value="Ig_E-set"/>
</dbReference>
<dbReference type="SMART" id="SM01017">
    <property type="entry name" value="Arrestin_C"/>
    <property type="match status" value="1"/>
</dbReference>
<organism evidence="4 5">
    <name type="scientific">Drosophila arizonae</name>
    <name type="common">Fruit fly</name>
    <dbReference type="NCBI Taxonomy" id="7263"/>
    <lineage>
        <taxon>Eukaryota</taxon>
        <taxon>Metazoa</taxon>
        <taxon>Ecdysozoa</taxon>
        <taxon>Arthropoda</taxon>
        <taxon>Hexapoda</taxon>
        <taxon>Insecta</taxon>
        <taxon>Pterygota</taxon>
        <taxon>Neoptera</taxon>
        <taxon>Endopterygota</taxon>
        <taxon>Diptera</taxon>
        <taxon>Brachycera</taxon>
        <taxon>Muscomorpha</taxon>
        <taxon>Ephydroidea</taxon>
        <taxon>Drosophilidae</taxon>
        <taxon>Drosophila</taxon>
    </lineage>
</organism>
<dbReference type="InterPro" id="IPR011021">
    <property type="entry name" value="Arrestin-like_N"/>
</dbReference>
<dbReference type="Gene3D" id="2.60.40.640">
    <property type="match status" value="2"/>
</dbReference>
<dbReference type="InterPro" id="IPR011022">
    <property type="entry name" value="Arrestin_C-like"/>
</dbReference>
<keyword evidence="2" id="KW-0716">Sensory transduction</keyword>
<evidence type="ECO:0000259" key="3">
    <source>
        <dbReference type="SMART" id="SM01017"/>
    </source>
</evidence>
<feature type="domain" description="Arrestin C-terminal-like" evidence="3">
    <location>
        <begin position="163"/>
        <end position="277"/>
    </location>
</feature>
<reference evidence="4" key="1">
    <citation type="journal article" date="1997" name="Nucleic Acids Res.">
        <title>tRNAscan-SE: a program for improved detection of transfer RNA genes in genomic sequence.</title>
        <authorList>
            <person name="Lowe T.M."/>
            <person name="Eddy S.R."/>
        </authorList>
    </citation>
    <scope>NUCLEOTIDE SEQUENCE [LARGE SCALE GENOMIC DNA]</scope>
</reference>
<comment type="similarity">
    <text evidence="1">Belongs to the arrestin family.</text>
</comment>
<keyword evidence="4" id="KW-1185">Reference proteome</keyword>
<gene>
    <name evidence="5" type="primary">LOC108609349</name>
</gene>
<name>A0ABM1NNT0_DROAR</name>
<dbReference type="RefSeq" id="XP_017856616.1">
    <property type="nucleotide sequence ID" value="XM_018001127.1"/>
</dbReference>
<dbReference type="GeneID" id="108609349"/>
<dbReference type="Pfam" id="PF00339">
    <property type="entry name" value="Arrestin_N"/>
    <property type="match status" value="1"/>
</dbReference>
<dbReference type="SUPFAM" id="SSF81296">
    <property type="entry name" value="E set domains"/>
    <property type="match status" value="2"/>
</dbReference>
<dbReference type="PANTHER" id="PTHR11188:SF167">
    <property type="entry name" value="ARRESTIN C-TERMINAL-LIKE DOMAIN-CONTAINING PROTEIN-RELATED"/>
    <property type="match status" value="1"/>
</dbReference>
<evidence type="ECO:0000313" key="5">
    <source>
        <dbReference type="RefSeq" id="XP_017856616.1"/>
    </source>
</evidence>
<proteinExistence type="inferred from homology"/>
<sequence>MPMNCEICLSRISAVYHTGEHITGWIDLVAGKKPLHVEALSISLRCRSTVGWQEVDRSLPQIVHNDSEAIREPDYINYTGDKLYLDQTQQLLQGICLLPRGIKRCIFDFQLPSELPGMCRLPLGRTSYTLQVRLQRYNKHDKIFQKSVCVKQRIELRDLRPATSSSVSLRLHLSRSSYVPGQRIAFEVQPTEPATCRTCLCQVITYRSEQPAVKEKRVQRVLDESSDWAGDLHLPLCTPLMTQLQGEPIEISYFVEAGSNLCRQPLRLPLWVGTVAPPIDALADARTDSPALGYDNLALNENDSLGAAICERPRHSFNIRSRRSKAKGQGDQLRKLRRPKKPSYVLLAWRYFSDILFPRN</sequence>
<evidence type="ECO:0000313" key="4">
    <source>
        <dbReference type="Proteomes" id="UP000694904"/>
    </source>
</evidence>
<evidence type="ECO:0000256" key="1">
    <source>
        <dbReference type="ARBA" id="ARBA00005298"/>
    </source>
</evidence>
<dbReference type="Proteomes" id="UP000694904">
    <property type="component" value="Chromosome 2"/>
</dbReference>
<accession>A0ABM1NNT0</accession>